<dbReference type="RefSeq" id="WP_083145765.1">
    <property type="nucleotide sequence ID" value="NZ_CP157737.1"/>
</dbReference>
<evidence type="ECO:0000256" key="3">
    <source>
        <dbReference type="ARBA" id="ARBA00023163"/>
    </source>
</evidence>
<dbReference type="AlphaFoldDB" id="A0A375YHD2"/>
<dbReference type="GO" id="GO:0003677">
    <property type="term" value="F:DNA binding"/>
    <property type="evidence" value="ECO:0007669"/>
    <property type="project" value="UniProtKB-KW"/>
</dbReference>
<dbReference type="STRING" id="39692.BST38_22830"/>
<dbReference type="InterPro" id="IPR011711">
    <property type="entry name" value="GntR_C"/>
</dbReference>
<organism evidence="6 7">
    <name type="scientific">Mycolicibacterium parafortuitum</name>
    <name type="common">Mycobacterium parafortuitum</name>
    <dbReference type="NCBI Taxonomy" id="39692"/>
    <lineage>
        <taxon>Bacteria</taxon>
        <taxon>Bacillati</taxon>
        <taxon>Actinomycetota</taxon>
        <taxon>Actinomycetes</taxon>
        <taxon>Mycobacteriales</taxon>
        <taxon>Mycobacteriaceae</taxon>
        <taxon>Mycolicibacterium</taxon>
    </lineage>
</organism>
<dbReference type="Pfam" id="PF00392">
    <property type="entry name" value="GntR"/>
    <property type="match status" value="1"/>
</dbReference>
<dbReference type="InterPro" id="IPR036388">
    <property type="entry name" value="WH-like_DNA-bd_sf"/>
</dbReference>
<evidence type="ECO:0000256" key="1">
    <source>
        <dbReference type="ARBA" id="ARBA00023015"/>
    </source>
</evidence>
<dbReference type="SUPFAM" id="SSF46785">
    <property type="entry name" value="Winged helix' DNA-binding domain"/>
    <property type="match status" value="1"/>
</dbReference>
<dbReference type="Pfam" id="PF07729">
    <property type="entry name" value="FCD"/>
    <property type="match status" value="1"/>
</dbReference>
<dbReference type="CDD" id="cd07377">
    <property type="entry name" value="WHTH_GntR"/>
    <property type="match status" value="1"/>
</dbReference>
<dbReference type="SMART" id="SM00345">
    <property type="entry name" value="HTH_GNTR"/>
    <property type="match status" value="1"/>
</dbReference>
<dbReference type="Proteomes" id="UP000252008">
    <property type="component" value="Unassembled WGS sequence"/>
</dbReference>
<keyword evidence="2" id="KW-0238">DNA-binding</keyword>
<dbReference type="PROSITE" id="PS50949">
    <property type="entry name" value="HTH_GNTR"/>
    <property type="match status" value="1"/>
</dbReference>
<keyword evidence="7" id="KW-1185">Reference proteome</keyword>
<dbReference type="PANTHER" id="PTHR43537">
    <property type="entry name" value="TRANSCRIPTIONAL REGULATOR, GNTR FAMILY"/>
    <property type="match status" value="1"/>
</dbReference>
<proteinExistence type="predicted"/>
<dbReference type="InterPro" id="IPR036390">
    <property type="entry name" value="WH_DNA-bd_sf"/>
</dbReference>
<dbReference type="EMBL" id="UEGS01000001">
    <property type="protein sequence ID" value="SRX80545.1"/>
    <property type="molecule type" value="Genomic_DNA"/>
</dbReference>
<accession>A0A375YHD2</accession>
<reference evidence="6 7" key="1">
    <citation type="submission" date="2018-05" db="EMBL/GenBank/DDBJ databases">
        <authorList>
            <consortium name="IHU Genomes"/>
        </authorList>
    </citation>
    <scope>NUCLEOTIDE SEQUENCE [LARGE SCALE GENOMIC DNA]</scope>
    <source>
        <strain evidence="6 7">P7335</strain>
    </source>
</reference>
<dbReference type="Gene3D" id="1.10.10.10">
    <property type="entry name" value="Winged helix-like DNA-binding domain superfamily/Winged helix DNA-binding domain"/>
    <property type="match status" value="1"/>
</dbReference>
<dbReference type="GO" id="GO:0003700">
    <property type="term" value="F:DNA-binding transcription factor activity"/>
    <property type="evidence" value="ECO:0007669"/>
    <property type="project" value="InterPro"/>
</dbReference>
<evidence type="ECO:0000259" key="5">
    <source>
        <dbReference type="PROSITE" id="PS50949"/>
    </source>
</evidence>
<evidence type="ECO:0000313" key="7">
    <source>
        <dbReference type="Proteomes" id="UP000252008"/>
    </source>
</evidence>
<feature type="domain" description="HTH gntR-type" evidence="5">
    <location>
        <begin position="4"/>
        <end position="71"/>
    </location>
</feature>
<dbReference type="SUPFAM" id="SSF48008">
    <property type="entry name" value="GntR ligand-binding domain-like"/>
    <property type="match status" value="1"/>
</dbReference>
<dbReference type="InterPro" id="IPR000524">
    <property type="entry name" value="Tscrpt_reg_HTH_GntR"/>
</dbReference>
<keyword evidence="3" id="KW-0804">Transcription</keyword>
<keyword evidence="1" id="KW-0805">Transcription regulation</keyword>
<dbReference type="PANTHER" id="PTHR43537:SF41">
    <property type="entry name" value="TRANSCRIPTIONAL REGULATORY PROTEIN"/>
    <property type="match status" value="1"/>
</dbReference>
<dbReference type="Gene3D" id="1.20.120.530">
    <property type="entry name" value="GntR ligand-binding domain-like"/>
    <property type="match status" value="1"/>
</dbReference>
<name>A0A375YHD2_MYCPF</name>
<protein>
    <submittedName>
        <fullName evidence="6">Transcriptional regulator [Microcoleus sp. PCC 7113]</fullName>
    </submittedName>
</protein>
<sequence length="248" mass="27083">MAYESAASRIAAVLRTEILHGQVAPGSRLSQLSIAERFGVSRIPVRDAIQLLAGEGLLHPTSKATAIVTGMSVPELQELYELREAIEPLATQIAVPNVGRADILSMRKQMQLMESSNEAPIWLAANAEFHASVYKRASRPRMIELVEQLRRLTDRYLYMHLEVIGQTEHLHAEHAAILSAVESGDAALAASLTREHLATSHDFILSYLLENPTATGADDVISFHERGHQEPAPSATKPRGAQVKGTKS</sequence>
<dbReference type="PRINTS" id="PR00035">
    <property type="entry name" value="HTHGNTR"/>
</dbReference>
<evidence type="ECO:0000256" key="4">
    <source>
        <dbReference type="SAM" id="MobiDB-lite"/>
    </source>
</evidence>
<evidence type="ECO:0000256" key="2">
    <source>
        <dbReference type="ARBA" id="ARBA00023125"/>
    </source>
</evidence>
<dbReference type="SMART" id="SM00895">
    <property type="entry name" value="FCD"/>
    <property type="match status" value="1"/>
</dbReference>
<feature type="region of interest" description="Disordered" evidence="4">
    <location>
        <begin position="225"/>
        <end position="248"/>
    </location>
</feature>
<evidence type="ECO:0000313" key="6">
    <source>
        <dbReference type="EMBL" id="SRX80545.1"/>
    </source>
</evidence>
<gene>
    <name evidence="6" type="ORF">MPP7335_02288</name>
</gene>
<dbReference type="InterPro" id="IPR008920">
    <property type="entry name" value="TF_FadR/GntR_C"/>
</dbReference>